<comment type="caution">
    <text evidence="4">The sequence shown here is derived from an EMBL/GenBank/DDBJ whole genome shotgun (WGS) entry which is preliminary data.</text>
</comment>
<organism evidence="4">
    <name type="scientific">Peptoniphilus harei</name>
    <dbReference type="NCBI Taxonomy" id="54005"/>
    <lineage>
        <taxon>Bacteria</taxon>
        <taxon>Bacillati</taxon>
        <taxon>Bacillota</taxon>
        <taxon>Tissierellia</taxon>
        <taxon>Tissierellales</taxon>
        <taxon>Peptoniphilaceae</taxon>
        <taxon>Peptoniphilus</taxon>
    </lineage>
</organism>
<dbReference type="PANTHER" id="PTHR30308">
    <property type="entry name" value="TMRNA-BINDING COMPONENT OF TRANS-TRANSLATION TAGGING COMPLEX"/>
    <property type="match status" value="1"/>
</dbReference>
<evidence type="ECO:0000256" key="2">
    <source>
        <dbReference type="ARBA" id="ARBA00022884"/>
    </source>
</evidence>
<sequence length="153" mass="17815">MKMSKEKNDAIANNKKASHLYFIEDTYEAGIELVGTEVKSIRAGHVNIKDAYCDINKGEIFVSGMHISPYEQGNIYNVDPMRKRKLLMHKAEILRLEKVKTQEGYTIIPLKVYLKRGRVKVLIAKAKGKKLWDKRETMKKREVDKRLRQATMY</sequence>
<reference evidence="4 5" key="1">
    <citation type="submission" date="2016-01" db="EMBL/GenBank/DDBJ databases">
        <authorList>
            <person name="Oliw E.H."/>
        </authorList>
    </citation>
    <scope>NUCLEOTIDE SEQUENCE [LARGE SCALE GENOMIC DNA]</scope>
    <source>
        <strain evidence="4 5">CMW7756A</strain>
    </source>
</reference>
<dbReference type="AlphaFoldDB" id="A0A133PSB9"/>
<keyword evidence="1 3" id="KW-0963">Cytoplasm</keyword>
<gene>
    <name evidence="3" type="primary">smpB</name>
    <name evidence="4" type="ORF">HMPREF3229_00253</name>
</gene>
<dbReference type="CDD" id="cd09294">
    <property type="entry name" value="SmpB"/>
    <property type="match status" value="1"/>
</dbReference>
<dbReference type="NCBIfam" id="TIGR00086">
    <property type="entry name" value="smpB"/>
    <property type="match status" value="1"/>
</dbReference>
<dbReference type="PANTHER" id="PTHR30308:SF2">
    <property type="entry name" value="SSRA-BINDING PROTEIN"/>
    <property type="match status" value="1"/>
</dbReference>
<dbReference type="GO" id="GO:0070929">
    <property type="term" value="P:trans-translation"/>
    <property type="evidence" value="ECO:0007669"/>
    <property type="project" value="UniProtKB-UniRule"/>
</dbReference>
<dbReference type="InterPro" id="IPR023620">
    <property type="entry name" value="SmpB"/>
</dbReference>
<dbReference type="Gene3D" id="2.40.280.10">
    <property type="match status" value="1"/>
</dbReference>
<dbReference type="InterPro" id="IPR000037">
    <property type="entry name" value="SsrA-bd_prot"/>
</dbReference>
<dbReference type="Proteomes" id="UP000070174">
    <property type="component" value="Unassembled WGS sequence"/>
</dbReference>
<dbReference type="PATRIC" id="fig|54005.3.peg.249"/>
<comment type="subcellular location">
    <subcellularLocation>
        <location evidence="3">Cytoplasm</location>
    </subcellularLocation>
    <text evidence="3">The tmRNA-SmpB complex associates with stalled 70S ribosomes.</text>
</comment>
<comment type="function">
    <text evidence="3">Required for rescue of stalled ribosomes mediated by trans-translation. Binds to transfer-messenger RNA (tmRNA), required for stable association of tmRNA with ribosomes. tmRNA and SmpB together mimic tRNA shape, replacing the anticodon stem-loop with SmpB. tmRNA is encoded by the ssrA gene; the 2 termini fold to resemble tRNA(Ala) and it encodes a 'tag peptide', a short internal open reading frame. During trans-translation Ala-aminoacylated tmRNA acts like a tRNA, entering the A-site of stalled ribosomes, displacing the stalled mRNA. The ribosome then switches to translate the ORF on the tmRNA; the nascent peptide is terminated with the 'tag peptide' encoded by the tmRNA and targeted for degradation. The ribosome is freed to recommence translation, which seems to be the essential function of trans-translation.</text>
</comment>
<protein>
    <recommendedName>
        <fullName evidence="3">SsrA-binding protein</fullName>
    </recommendedName>
    <alternativeName>
        <fullName evidence="3">Small protein B</fullName>
    </alternativeName>
</protein>
<dbReference type="GO" id="GO:0005829">
    <property type="term" value="C:cytosol"/>
    <property type="evidence" value="ECO:0007669"/>
    <property type="project" value="TreeGrafter"/>
</dbReference>
<dbReference type="Pfam" id="PF01668">
    <property type="entry name" value="SmpB"/>
    <property type="match status" value="1"/>
</dbReference>
<proteinExistence type="inferred from homology"/>
<name>A0A133PSB9_9FIRM</name>
<accession>A0A133PSB9</accession>
<evidence type="ECO:0000313" key="4">
    <source>
        <dbReference type="EMBL" id="KXA31724.1"/>
    </source>
</evidence>
<dbReference type="SUPFAM" id="SSF74982">
    <property type="entry name" value="Small protein B (SmpB)"/>
    <property type="match status" value="1"/>
</dbReference>
<dbReference type="EMBL" id="LRQE01000004">
    <property type="protein sequence ID" value="KXA31724.1"/>
    <property type="molecule type" value="Genomic_DNA"/>
</dbReference>
<dbReference type="InterPro" id="IPR020081">
    <property type="entry name" value="SsrA-bd_prot_CS"/>
</dbReference>
<comment type="similarity">
    <text evidence="3">Belongs to the SmpB family.</text>
</comment>
<dbReference type="HAMAP" id="MF_00023">
    <property type="entry name" value="SmpB"/>
    <property type="match status" value="1"/>
</dbReference>
<evidence type="ECO:0000256" key="1">
    <source>
        <dbReference type="ARBA" id="ARBA00022490"/>
    </source>
</evidence>
<dbReference type="NCBIfam" id="NF003843">
    <property type="entry name" value="PRK05422.1"/>
    <property type="match status" value="1"/>
</dbReference>
<dbReference type="GO" id="GO:0070930">
    <property type="term" value="P:trans-translation-dependent protein tagging"/>
    <property type="evidence" value="ECO:0007669"/>
    <property type="project" value="TreeGrafter"/>
</dbReference>
<dbReference type="GO" id="GO:0003723">
    <property type="term" value="F:RNA binding"/>
    <property type="evidence" value="ECO:0007669"/>
    <property type="project" value="UniProtKB-UniRule"/>
</dbReference>
<evidence type="ECO:0000256" key="3">
    <source>
        <dbReference type="HAMAP-Rule" id="MF_00023"/>
    </source>
</evidence>
<keyword evidence="2 3" id="KW-0694">RNA-binding</keyword>
<evidence type="ECO:0000313" key="5">
    <source>
        <dbReference type="Proteomes" id="UP000070174"/>
    </source>
</evidence>
<dbReference type="PROSITE" id="PS01317">
    <property type="entry name" value="SSRP"/>
    <property type="match status" value="1"/>
</dbReference>